<keyword evidence="7 9" id="KW-0119">Carbohydrate metabolism</keyword>
<dbReference type="CDD" id="cd07805">
    <property type="entry name" value="ASKHA_NBD_FGGY_CvXK-like"/>
    <property type="match status" value="1"/>
</dbReference>
<dbReference type="SUPFAM" id="SSF53067">
    <property type="entry name" value="Actin-like ATPase domain"/>
    <property type="match status" value="2"/>
</dbReference>
<comment type="catalytic activity">
    <reaction evidence="9">
        <text>D-xylulose + ATP = D-xylulose 5-phosphate + ADP + H(+)</text>
        <dbReference type="Rhea" id="RHEA:10964"/>
        <dbReference type="ChEBI" id="CHEBI:15378"/>
        <dbReference type="ChEBI" id="CHEBI:17140"/>
        <dbReference type="ChEBI" id="CHEBI:30616"/>
        <dbReference type="ChEBI" id="CHEBI:57737"/>
        <dbReference type="ChEBI" id="CHEBI:456216"/>
        <dbReference type="EC" id="2.7.1.17"/>
    </reaction>
</comment>
<dbReference type="InterPro" id="IPR050406">
    <property type="entry name" value="FGGY_Carb_Kinase"/>
</dbReference>
<reference evidence="12 13" key="1">
    <citation type="submission" date="2020-02" db="EMBL/GenBank/DDBJ databases">
        <title>Sequencing the genomes of 1000 actinobacteria strains.</title>
        <authorList>
            <person name="Klenk H.-P."/>
        </authorList>
    </citation>
    <scope>NUCLEOTIDE SEQUENCE [LARGE SCALE GENOMIC DNA]</scope>
    <source>
        <strain evidence="12 13">DSM 27960</strain>
    </source>
</reference>
<keyword evidence="2 9" id="KW-0859">Xylose metabolism</keyword>
<keyword evidence="6 9" id="KW-0067">ATP-binding</keyword>
<keyword evidence="4 9" id="KW-0547">Nucleotide-binding</keyword>
<dbReference type="InterPro" id="IPR018484">
    <property type="entry name" value="FGGY_N"/>
</dbReference>
<dbReference type="NCBIfam" id="TIGR01312">
    <property type="entry name" value="XylB"/>
    <property type="match status" value="1"/>
</dbReference>
<name>A0A7X5TTS1_9MICO</name>
<dbReference type="GO" id="GO:0005524">
    <property type="term" value="F:ATP binding"/>
    <property type="evidence" value="ECO:0007669"/>
    <property type="project" value="UniProtKB-KW"/>
</dbReference>
<dbReference type="PROSITE" id="PS00445">
    <property type="entry name" value="FGGY_KINASES_2"/>
    <property type="match status" value="1"/>
</dbReference>
<dbReference type="InterPro" id="IPR000577">
    <property type="entry name" value="Carb_kinase_FGGY"/>
</dbReference>
<dbReference type="EMBL" id="JAAMOX010000001">
    <property type="protein sequence ID" value="NIH53588.1"/>
    <property type="molecule type" value="Genomic_DNA"/>
</dbReference>
<dbReference type="Pfam" id="PF02782">
    <property type="entry name" value="FGGY_C"/>
    <property type="match status" value="1"/>
</dbReference>
<dbReference type="InterPro" id="IPR043129">
    <property type="entry name" value="ATPase_NBD"/>
</dbReference>
<keyword evidence="3 8" id="KW-0808">Transferase</keyword>
<evidence type="ECO:0000313" key="13">
    <source>
        <dbReference type="Proteomes" id="UP000541033"/>
    </source>
</evidence>
<evidence type="ECO:0000256" key="8">
    <source>
        <dbReference type="RuleBase" id="RU003733"/>
    </source>
</evidence>
<dbReference type="PIRSF" id="PIRSF000538">
    <property type="entry name" value="GlpK"/>
    <property type="match status" value="1"/>
</dbReference>
<dbReference type="GO" id="GO:0004856">
    <property type="term" value="F:D-xylulokinase activity"/>
    <property type="evidence" value="ECO:0007669"/>
    <property type="project" value="UniProtKB-EC"/>
</dbReference>
<gene>
    <name evidence="9" type="primary">xylB</name>
    <name evidence="12" type="ORF">FHX76_001456</name>
</gene>
<dbReference type="GO" id="GO:0005997">
    <property type="term" value="P:xylulose metabolic process"/>
    <property type="evidence" value="ECO:0007669"/>
    <property type="project" value="InterPro"/>
</dbReference>
<evidence type="ECO:0000256" key="5">
    <source>
        <dbReference type="ARBA" id="ARBA00022777"/>
    </source>
</evidence>
<feature type="domain" description="Carbohydrate kinase FGGY N-terminal" evidence="10">
    <location>
        <begin position="1"/>
        <end position="245"/>
    </location>
</feature>
<comment type="similarity">
    <text evidence="1 8">Belongs to the FGGY kinase family.</text>
</comment>
<dbReference type="Gene3D" id="3.30.420.40">
    <property type="match status" value="2"/>
</dbReference>
<comment type="caution">
    <text evidence="12">The sequence shown here is derived from an EMBL/GenBank/DDBJ whole genome shotgun (WGS) entry which is preliminary data.</text>
</comment>
<evidence type="ECO:0000256" key="4">
    <source>
        <dbReference type="ARBA" id="ARBA00022741"/>
    </source>
</evidence>
<keyword evidence="5 8" id="KW-0418">Kinase</keyword>
<evidence type="ECO:0000256" key="1">
    <source>
        <dbReference type="ARBA" id="ARBA00009156"/>
    </source>
</evidence>
<organism evidence="12 13">
    <name type="scientific">Lysinibacter cavernae</name>
    <dbReference type="NCBI Taxonomy" id="1640652"/>
    <lineage>
        <taxon>Bacteria</taxon>
        <taxon>Bacillati</taxon>
        <taxon>Actinomycetota</taxon>
        <taxon>Actinomycetes</taxon>
        <taxon>Micrococcales</taxon>
        <taxon>Microbacteriaceae</taxon>
        <taxon>Lysinibacter</taxon>
    </lineage>
</organism>
<dbReference type="EC" id="2.7.1.17" evidence="9"/>
<dbReference type="PANTHER" id="PTHR43095:SF5">
    <property type="entry name" value="XYLULOSE KINASE"/>
    <property type="match status" value="1"/>
</dbReference>
<sequence length="496" mass="52726">MIISHDLGTTGNKATLVDNDGTLRAAVTAPYGTDFGVGGKAEQDPHAWWAALATATADLLERSGCSADDIDVVSFSGQMMGVVALDAAGEPVFPSIIWADTRATEQTQRLIDVVGMDRGYQITGHRLNPTYSLAKTMWLRDTSPDAFARVQKVLLAKDYVAYRLTGVQATDPSDASGTNAYDQRSASWSPELIEASGLNASIFPEIVASTTVIGTVTPQAARETGLRAGTPVVIGGGDGPMAALGAGITDAASGAYACLGSSSWVSVAAPRPLYDPQMRSMTFNHVIPDMFVPTATMQAGGASLQWIVDTLSPATAADYSELLEAADRLKASEEGLYFLPHLLGERSPYWNPKARAAFVGLLRHHERGHLTRAVLEGIAFNLKTGLIAFEECGTTATQIDVIGGAANASALLQIFADVWGLPVARRNLVDEANSIGAAVVGGVGVGIFDSFEIAATLSSRTTEYAPVAANTERYSREYPRFLDAYRRLEPWFNELD</sequence>
<evidence type="ECO:0000256" key="2">
    <source>
        <dbReference type="ARBA" id="ARBA00022629"/>
    </source>
</evidence>
<dbReference type="RefSeq" id="WP_167149316.1">
    <property type="nucleotide sequence ID" value="NZ_JAAMOX010000001.1"/>
</dbReference>
<dbReference type="PANTHER" id="PTHR43095">
    <property type="entry name" value="SUGAR KINASE"/>
    <property type="match status" value="1"/>
</dbReference>
<dbReference type="InterPro" id="IPR018485">
    <property type="entry name" value="FGGY_C"/>
</dbReference>
<dbReference type="InterPro" id="IPR006000">
    <property type="entry name" value="Xylulokinase"/>
</dbReference>
<proteinExistence type="inferred from homology"/>
<evidence type="ECO:0000256" key="9">
    <source>
        <dbReference type="RuleBase" id="RU364073"/>
    </source>
</evidence>
<dbReference type="GO" id="GO:0042732">
    <property type="term" value="P:D-xylose metabolic process"/>
    <property type="evidence" value="ECO:0007669"/>
    <property type="project" value="UniProtKB-KW"/>
</dbReference>
<evidence type="ECO:0000256" key="6">
    <source>
        <dbReference type="ARBA" id="ARBA00022840"/>
    </source>
</evidence>
<evidence type="ECO:0000259" key="10">
    <source>
        <dbReference type="Pfam" id="PF00370"/>
    </source>
</evidence>
<keyword evidence="13" id="KW-1185">Reference proteome</keyword>
<protein>
    <recommendedName>
        <fullName evidence="9">Xylulose kinase</fullName>
        <shortName evidence="9">Xylulokinase</shortName>
        <ecNumber evidence="9">2.7.1.17</ecNumber>
    </recommendedName>
</protein>
<evidence type="ECO:0000256" key="3">
    <source>
        <dbReference type="ARBA" id="ARBA00022679"/>
    </source>
</evidence>
<accession>A0A7X5TTS1</accession>
<evidence type="ECO:0000313" key="12">
    <source>
        <dbReference type="EMBL" id="NIH53588.1"/>
    </source>
</evidence>
<evidence type="ECO:0000256" key="7">
    <source>
        <dbReference type="ARBA" id="ARBA00023277"/>
    </source>
</evidence>
<dbReference type="Proteomes" id="UP000541033">
    <property type="component" value="Unassembled WGS sequence"/>
</dbReference>
<dbReference type="InterPro" id="IPR018483">
    <property type="entry name" value="Carb_kinase_FGGY_CS"/>
</dbReference>
<evidence type="ECO:0000259" key="11">
    <source>
        <dbReference type="Pfam" id="PF02782"/>
    </source>
</evidence>
<dbReference type="Pfam" id="PF00370">
    <property type="entry name" value="FGGY_N"/>
    <property type="match status" value="1"/>
</dbReference>
<feature type="domain" description="Carbohydrate kinase FGGY C-terminal" evidence="11">
    <location>
        <begin position="255"/>
        <end position="443"/>
    </location>
</feature>
<dbReference type="AlphaFoldDB" id="A0A7X5TTS1"/>